<keyword evidence="9" id="KW-0456">Lyase</keyword>
<dbReference type="InterPro" id="IPR006805">
    <property type="entry name" value="Anth_synth_I_N"/>
</dbReference>
<keyword evidence="4" id="KW-0822">Tryptophan biosynthesis</keyword>
<evidence type="ECO:0000256" key="4">
    <source>
        <dbReference type="ARBA" id="ARBA00022822"/>
    </source>
</evidence>
<evidence type="ECO:0000313" key="9">
    <source>
        <dbReference type="EMBL" id="QNO52752.1"/>
    </source>
</evidence>
<proteinExistence type="inferred from homology"/>
<comment type="similarity">
    <text evidence="2">Belongs to the anthranilate synthase component I family.</text>
</comment>
<protein>
    <recommendedName>
        <fullName evidence="3">anthranilate synthase</fullName>
        <ecNumber evidence="3">4.1.3.27</ecNumber>
    </recommendedName>
</protein>
<dbReference type="PANTHER" id="PTHR11236:SF9">
    <property type="entry name" value="ANTHRANILATE SYNTHASE COMPONENT 1"/>
    <property type="match status" value="1"/>
</dbReference>
<feature type="domain" description="Chorismate-utilising enzyme C-terminal" evidence="7">
    <location>
        <begin position="227"/>
        <end position="494"/>
    </location>
</feature>
<dbReference type="PANTHER" id="PTHR11236">
    <property type="entry name" value="AMINOBENZOATE/ANTHRANILATE SYNTHASE"/>
    <property type="match status" value="1"/>
</dbReference>
<evidence type="ECO:0000256" key="3">
    <source>
        <dbReference type="ARBA" id="ARBA00012266"/>
    </source>
</evidence>
<gene>
    <name evidence="9" type="primary">trpE</name>
    <name evidence="9" type="ORF">KDAIOKAM_00021</name>
</gene>
<dbReference type="Pfam" id="PF00425">
    <property type="entry name" value="Chorismate_bind"/>
    <property type="match status" value="1"/>
</dbReference>
<dbReference type="AlphaFoldDB" id="A0A7G9YXL8"/>
<dbReference type="PRINTS" id="PR00095">
    <property type="entry name" value="ANTSNTHASEI"/>
</dbReference>
<sequence>MFIIQHYEQIPFVNPSLLYDSLSAEDKSENGESYLLESREGSAKLARYSIMGFDPAFKFSVKNGILKMNSYSYDDTVLAEKMKDAAAAAKEHETKSRNPLSLIEDFLGDLKIAGNTKKERFIGGFVGYLSYDYIRYFVDVGGSAVDTLKQPDCEFLLTKKNVIVDHKAKKALLISNEFCETIPSESKALPSPSLWNRNKNYLEKRDLAKQNYLFKGLSSDFTSNIEKEEYERSVRIAKEYIRAGDIFQVVLSQRLEADFELESRGDENQRAFDFYNRLSVVNPSPYMYFLDFGDCKIVGASPEMLVRVEPAALNRSRKVESCPIAGTRRRGVTEKEDKRLEVEMLNDEKERAEHLMLVDLSRNDVGKVSEFGSVKAPRFMYPEKYSHVQHIVTDVVGQLRSDKNEFDALKATFPAGTVSGAPKVRAMEIIEELEPTRRGIYAGCVGYFSFNRSMDTAITIRTAVFEHGKVYIQAGAGIVADSDPEREYKETLSKCAGLLECMAFPGGEN</sequence>
<dbReference type="GO" id="GO:0004049">
    <property type="term" value="F:anthranilate synthase activity"/>
    <property type="evidence" value="ECO:0007669"/>
    <property type="project" value="UniProtKB-EC"/>
</dbReference>
<dbReference type="GO" id="GO:0000162">
    <property type="term" value="P:L-tryptophan biosynthetic process"/>
    <property type="evidence" value="ECO:0007669"/>
    <property type="project" value="UniProtKB-UniPathway"/>
</dbReference>
<dbReference type="InterPro" id="IPR005801">
    <property type="entry name" value="ADC_synthase"/>
</dbReference>
<evidence type="ECO:0000259" key="8">
    <source>
        <dbReference type="Pfam" id="PF04715"/>
    </source>
</evidence>
<evidence type="ECO:0000256" key="5">
    <source>
        <dbReference type="ARBA" id="ARBA00023141"/>
    </source>
</evidence>
<feature type="domain" description="Anthranilate synthase component I N-terminal" evidence="8">
    <location>
        <begin position="26"/>
        <end position="172"/>
    </location>
</feature>
<dbReference type="InterPro" id="IPR015890">
    <property type="entry name" value="Chorismate_C"/>
</dbReference>
<keyword evidence="5" id="KW-0057">Aromatic amino acid biosynthesis</keyword>
<organism evidence="9">
    <name type="scientific">Candidatus Methanophagaceae archaeon ANME-1 ERB6</name>
    <dbReference type="NCBI Taxonomy" id="2759912"/>
    <lineage>
        <taxon>Archaea</taxon>
        <taxon>Methanobacteriati</taxon>
        <taxon>Methanobacteriota</taxon>
        <taxon>Stenosarchaea group</taxon>
        <taxon>Methanomicrobia</taxon>
        <taxon>Candidatus Methanophagales</taxon>
        <taxon>Candidatus Methanophagaceae</taxon>
    </lineage>
</organism>
<dbReference type="Gene3D" id="3.60.120.10">
    <property type="entry name" value="Anthranilate synthase"/>
    <property type="match status" value="1"/>
</dbReference>
<comment type="pathway">
    <text evidence="1">Amino-acid biosynthesis; L-tryptophan biosynthesis; L-tryptophan from chorismate: step 1/5.</text>
</comment>
<comment type="catalytic activity">
    <reaction evidence="6">
        <text>chorismate + L-glutamine = anthranilate + pyruvate + L-glutamate + H(+)</text>
        <dbReference type="Rhea" id="RHEA:21732"/>
        <dbReference type="ChEBI" id="CHEBI:15361"/>
        <dbReference type="ChEBI" id="CHEBI:15378"/>
        <dbReference type="ChEBI" id="CHEBI:16567"/>
        <dbReference type="ChEBI" id="CHEBI:29748"/>
        <dbReference type="ChEBI" id="CHEBI:29985"/>
        <dbReference type="ChEBI" id="CHEBI:58359"/>
        <dbReference type="EC" id="4.1.3.27"/>
    </reaction>
</comment>
<accession>A0A7G9YXL8</accession>
<dbReference type="EMBL" id="MT631520">
    <property type="protein sequence ID" value="QNO52752.1"/>
    <property type="molecule type" value="Genomic_DNA"/>
</dbReference>
<dbReference type="SUPFAM" id="SSF56322">
    <property type="entry name" value="ADC synthase"/>
    <property type="match status" value="1"/>
</dbReference>
<evidence type="ECO:0000259" key="7">
    <source>
        <dbReference type="Pfam" id="PF00425"/>
    </source>
</evidence>
<evidence type="ECO:0000256" key="2">
    <source>
        <dbReference type="ARBA" id="ARBA00009562"/>
    </source>
</evidence>
<dbReference type="InterPro" id="IPR019999">
    <property type="entry name" value="Anth_synth_I-like"/>
</dbReference>
<evidence type="ECO:0000256" key="6">
    <source>
        <dbReference type="ARBA" id="ARBA00047683"/>
    </source>
</evidence>
<dbReference type="Pfam" id="PF04715">
    <property type="entry name" value="Anth_synt_I_N"/>
    <property type="match status" value="1"/>
</dbReference>
<name>A0A7G9YXL8_9EURY</name>
<dbReference type="EC" id="4.1.3.27" evidence="3"/>
<evidence type="ECO:0000256" key="1">
    <source>
        <dbReference type="ARBA" id="ARBA00004873"/>
    </source>
</evidence>
<dbReference type="UniPathway" id="UPA00035">
    <property type="reaction ID" value="UER00040"/>
</dbReference>
<keyword evidence="4" id="KW-0028">Amino-acid biosynthesis</keyword>
<reference evidence="9" key="1">
    <citation type="submission" date="2020-06" db="EMBL/GenBank/DDBJ databases">
        <title>Unique genomic features of the anaerobic methanotrophic archaea.</title>
        <authorList>
            <person name="Chadwick G.L."/>
            <person name="Skennerton C.T."/>
            <person name="Laso-Perez R."/>
            <person name="Leu A.O."/>
            <person name="Speth D.R."/>
            <person name="Yu H."/>
            <person name="Morgan-Lang C."/>
            <person name="Hatzenpichler R."/>
            <person name="Goudeau D."/>
            <person name="Malmstrom R."/>
            <person name="Brazelton W.J."/>
            <person name="Woyke T."/>
            <person name="Hallam S.J."/>
            <person name="Tyson G.W."/>
            <person name="Wegener G."/>
            <person name="Boetius A."/>
            <person name="Orphan V."/>
        </authorList>
    </citation>
    <scope>NUCLEOTIDE SEQUENCE</scope>
</reference>